<proteinExistence type="predicted"/>
<dbReference type="Proteomes" id="UP000094960">
    <property type="component" value="Chromosome"/>
</dbReference>
<evidence type="ECO:0000313" key="1">
    <source>
        <dbReference type="EMBL" id="AOR32991.1"/>
    </source>
</evidence>
<keyword evidence="2" id="KW-1185">Reference proteome</keyword>
<protein>
    <submittedName>
        <fullName evidence="1">Uncharacterized protein</fullName>
    </submittedName>
</protein>
<name>A0A1D7YBM4_9ACTN</name>
<dbReference type="KEGG" id="spun:BFF78_19695"/>
<reference evidence="2" key="1">
    <citation type="submission" date="2016-09" db="EMBL/GenBank/DDBJ databases">
        <title>Streptomyces puniciscabiei strain:TW1S1 Genome sequencing and assembly.</title>
        <authorList>
            <person name="Kim M.-K."/>
            <person name="Kim S.B."/>
        </authorList>
    </citation>
    <scope>NUCLEOTIDE SEQUENCE [LARGE SCALE GENOMIC DNA]</scope>
    <source>
        <strain evidence="2">TW1S1</strain>
    </source>
</reference>
<dbReference type="AlphaFoldDB" id="A0A1D7YBM4"/>
<accession>A0A1D7YBM4</accession>
<organism evidence="1 2">
    <name type="scientific">Streptomyces fodineus</name>
    <dbReference type="NCBI Taxonomy" id="1904616"/>
    <lineage>
        <taxon>Bacteria</taxon>
        <taxon>Bacillati</taxon>
        <taxon>Actinomycetota</taxon>
        <taxon>Actinomycetes</taxon>
        <taxon>Kitasatosporales</taxon>
        <taxon>Streptomycetaceae</taxon>
        <taxon>Streptomyces</taxon>
    </lineage>
</organism>
<dbReference type="RefSeq" id="WP_069779574.1">
    <property type="nucleotide sequence ID" value="NZ_CP017248.1"/>
</dbReference>
<dbReference type="EMBL" id="CP017248">
    <property type="protein sequence ID" value="AOR32991.1"/>
    <property type="molecule type" value="Genomic_DNA"/>
</dbReference>
<gene>
    <name evidence="1" type="ORF">BFF78_19695</name>
</gene>
<sequence>MADMFELMLALDLRDELSAGELTELRWHLGAGPQPETFRIVTEFPVVVDDEDGEFVIEDHPEPLLGQQGGGYKVGGALVSVLLRLQDTGQECWALTSRQEIHPDDFERTGELLSWLAAKASERHRGSGGEVHLGWIRFYEERLPVPLVVRDGAVVWPS</sequence>
<evidence type="ECO:0000313" key="2">
    <source>
        <dbReference type="Proteomes" id="UP000094960"/>
    </source>
</evidence>